<evidence type="ECO:0008006" key="3">
    <source>
        <dbReference type="Google" id="ProtNLM"/>
    </source>
</evidence>
<accession>A0AAD7BXG5</accession>
<evidence type="ECO:0000313" key="1">
    <source>
        <dbReference type="EMBL" id="KAJ7633009.1"/>
    </source>
</evidence>
<reference evidence="1" key="1">
    <citation type="submission" date="2023-03" db="EMBL/GenBank/DDBJ databases">
        <title>Massive genome expansion in bonnet fungi (Mycena s.s.) driven by repeated elements and novel gene families across ecological guilds.</title>
        <authorList>
            <consortium name="Lawrence Berkeley National Laboratory"/>
            <person name="Harder C.B."/>
            <person name="Miyauchi S."/>
            <person name="Viragh M."/>
            <person name="Kuo A."/>
            <person name="Thoen E."/>
            <person name="Andreopoulos B."/>
            <person name="Lu D."/>
            <person name="Skrede I."/>
            <person name="Drula E."/>
            <person name="Henrissat B."/>
            <person name="Morin E."/>
            <person name="Kohler A."/>
            <person name="Barry K."/>
            <person name="LaButti K."/>
            <person name="Morin E."/>
            <person name="Salamov A."/>
            <person name="Lipzen A."/>
            <person name="Mereny Z."/>
            <person name="Hegedus B."/>
            <person name="Baldrian P."/>
            <person name="Stursova M."/>
            <person name="Weitz H."/>
            <person name="Taylor A."/>
            <person name="Grigoriev I.V."/>
            <person name="Nagy L.G."/>
            <person name="Martin F."/>
            <person name="Kauserud H."/>
        </authorList>
    </citation>
    <scope>NUCLEOTIDE SEQUENCE</scope>
    <source>
        <strain evidence="1">9284</strain>
    </source>
</reference>
<dbReference type="Gene3D" id="1.20.1280.50">
    <property type="match status" value="1"/>
</dbReference>
<dbReference type="Gene3D" id="3.80.10.10">
    <property type="entry name" value="Ribonuclease Inhibitor"/>
    <property type="match status" value="1"/>
</dbReference>
<dbReference type="InterPro" id="IPR032675">
    <property type="entry name" value="LRR_dom_sf"/>
</dbReference>
<dbReference type="EMBL" id="JARKIF010000008">
    <property type="protein sequence ID" value="KAJ7633009.1"/>
    <property type="molecule type" value="Genomic_DNA"/>
</dbReference>
<name>A0AAD7BXG5_9AGAR</name>
<protein>
    <recommendedName>
        <fullName evidence="3">F-box domain-containing protein</fullName>
    </recommendedName>
</protein>
<dbReference type="Proteomes" id="UP001221142">
    <property type="component" value="Unassembled WGS sequence"/>
</dbReference>
<gene>
    <name evidence="1" type="ORF">FB45DRAFT_914150</name>
</gene>
<sequence length="483" mass="54509">MARLSRVCLFAPTASFPLSFLLPSSYIDQLESRLAMLEEPLAYLHRQQTHLLRSVETHKAILSPIRRLPPEIIAEIFAFTVEATFHFGDISEVMGPMSQHAPWVFTRVCRRWAEIALAMPSLWSMVFLDLDRFGERGTVEMIKLLHERSRNMQLTLKIFCEQTGRRSHHVLDAALAHVERWRNADLYLKLPLLLRLAAIRDRLSSLTTLTMSLDVDLDEVGSAVDPEFWNIFAAAPKLTALCASFWDNDQLRRSPFVFPWHQLTRLSTTFSTDSEALSVLQRLSNIVDCRLEYVKSDGLAPHLPICLPHLRHLLVQIDETMLEPAPKRPGKQPSPSLLDSLETPILENLTTHQTADITAVLALVTRSRCAGSLKELHFHTTPLRADTVLPVLRILPRLEVLEVGDLNGSLLPRTPTLIPGFVRALAADWLVTRGGRRQLAARIVDGLYNHDISDLLASLEDEGLFVTVSAHTRFQSLVTDSFL</sequence>
<dbReference type="AlphaFoldDB" id="A0AAD7BXG5"/>
<proteinExistence type="predicted"/>
<organism evidence="1 2">
    <name type="scientific">Roridomyces roridus</name>
    <dbReference type="NCBI Taxonomy" id="1738132"/>
    <lineage>
        <taxon>Eukaryota</taxon>
        <taxon>Fungi</taxon>
        <taxon>Dikarya</taxon>
        <taxon>Basidiomycota</taxon>
        <taxon>Agaricomycotina</taxon>
        <taxon>Agaricomycetes</taxon>
        <taxon>Agaricomycetidae</taxon>
        <taxon>Agaricales</taxon>
        <taxon>Marasmiineae</taxon>
        <taxon>Mycenaceae</taxon>
        <taxon>Roridomyces</taxon>
    </lineage>
</organism>
<evidence type="ECO:0000313" key="2">
    <source>
        <dbReference type="Proteomes" id="UP001221142"/>
    </source>
</evidence>
<keyword evidence="2" id="KW-1185">Reference proteome</keyword>
<comment type="caution">
    <text evidence="1">The sequence shown here is derived from an EMBL/GenBank/DDBJ whole genome shotgun (WGS) entry which is preliminary data.</text>
</comment>